<keyword evidence="2" id="KW-1185">Reference proteome</keyword>
<protein>
    <submittedName>
        <fullName evidence="1">5696_t:CDS:1</fullName>
    </submittedName>
</protein>
<organism evidence="1 2">
    <name type="scientific">Racocetra persica</name>
    <dbReference type="NCBI Taxonomy" id="160502"/>
    <lineage>
        <taxon>Eukaryota</taxon>
        <taxon>Fungi</taxon>
        <taxon>Fungi incertae sedis</taxon>
        <taxon>Mucoromycota</taxon>
        <taxon>Glomeromycotina</taxon>
        <taxon>Glomeromycetes</taxon>
        <taxon>Diversisporales</taxon>
        <taxon>Gigasporaceae</taxon>
        <taxon>Racocetra</taxon>
    </lineage>
</organism>
<evidence type="ECO:0000313" key="1">
    <source>
        <dbReference type="EMBL" id="CAG8630482.1"/>
    </source>
</evidence>
<gene>
    <name evidence="1" type="ORF">RPERSI_LOCUS7085</name>
</gene>
<dbReference type="EMBL" id="CAJVQC010011718">
    <property type="protein sequence ID" value="CAG8630482.1"/>
    <property type="molecule type" value="Genomic_DNA"/>
</dbReference>
<sequence>HLRFNLREIASYELSNIIMASDSILSNNTTADNAAKITFTTFTDIAALYLPVIGTNSMLILELFDKH</sequence>
<reference evidence="1" key="1">
    <citation type="submission" date="2021-06" db="EMBL/GenBank/DDBJ databases">
        <authorList>
            <person name="Kallberg Y."/>
            <person name="Tangrot J."/>
            <person name="Rosling A."/>
        </authorList>
    </citation>
    <scope>NUCLEOTIDE SEQUENCE</scope>
    <source>
        <strain evidence="1">MA461A</strain>
    </source>
</reference>
<name>A0ACA9N2R4_9GLOM</name>
<proteinExistence type="predicted"/>
<dbReference type="Proteomes" id="UP000789920">
    <property type="component" value="Unassembled WGS sequence"/>
</dbReference>
<comment type="caution">
    <text evidence="1">The sequence shown here is derived from an EMBL/GenBank/DDBJ whole genome shotgun (WGS) entry which is preliminary data.</text>
</comment>
<accession>A0ACA9N2R4</accession>
<feature type="non-terminal residue" evidence="1">
    <location>
        <position position="1"/>
    </location>
</feature>
<evidence type="ECO:0000313" key="2">
    <source>
        <dbReference type="Proteomes" id="UP000789920"/>
    </source>
</evidence>